<evidence type="ECO:0000313" key="2">
    <source>
        <dbReference type="Proteomes" id="UP000566995"/>
    </source>
</evidence>
<sequence>MYEDEMDQEAKELELLEKIASAKLDELREVPKGAQFGRRLELGATSNVDIEQAIKAQLVDIGRRMGPDFLINTPAVALEQFSIQAIVRDEDTAGLLKSLVNSFMLAYLTPETTERAVAHLQGLEALRLEVAKTRQARHGEGPSVH</sequence>
<organism evidence="1 2">
    <name type="scientific">Pseudomonas nitroreducens</name>
    <dbReference type="NCBI Taxonomy" id="46680"/>
    <lineage>
        <taxon>Bacteria</taxon>
        <taxon>Pseudomonadati</taxon>
        <taxon>Pseudomonadota</taxon>
        <taxon>Gammaproteobacteria</taxon>
        <taxon>Pseudomonadales</taxon>
        <taxon>Pseudomonadaceae</taxon>
        <taxon>Pseudomonas</taxon>
    </lineage>
</organism>
<dbReference type="EMBL" id="JACHLI010000001">
    <property type="protein sequence ID" value="MBB4861689.1"/>
    <property type="molecule type" value="Genomic_DNA"/>
</dbReference>
<protein>
    <submittedName>
        <fullName evidence="1">Uncharacterized protein</fullName>
    </submittedName>
</protein>
<proteinExistence type="predicted"/>
<dbReference type="RefSeq" id="WP_184585939.1">
    <property type="nucleotide sequence ID" value="NZ_JACHLI010000001.1"/>
</dbReference>
<accession>A0A7W7KF76</accession>
<reference evidence="1 2" key="1">
    <citation type="submission" date="2020-08" db="EMBL/GenBank/DDBJ databases">
        <title>Functional genomics of gut bacteria from endangered species of beetles.</title>
        <authorList>
            <person name="Carlos-Shanley C."/>
        </authorList>
    </citation>
    <scope>NUCLEOTIDE SEQUENCE [LARGE SCALE GENOMIC DNA]</scope>
    <source>
        <strain evidence="1 2">S00179</strain>
    </source>
</reference>
<name>A0A7W7KF76_PSENT</name>
<evidence type="ECO:0000313" key="1">
    <source>
        <dbReference type="EMBL" id="MBB4861689.1"/>
    </source>
</evidence>
<comment type="caution">
    <text evidence="1">The sequence shown here is derived from an EMBL/GenBank/DDBJ whole genome shotgun (WGS) entry which is preliminary data.</text>
</comment>
<gene>
    <name evidence="1" type="ORF">HNP46_000500</name>
</gene>
<dbReference type="AlphaFoldDB" id="A0A7W7KF76"/>
<dbReference type="Proteomes" id="UP000566995">
    <property type="component" value="Unassembled WGS sequence"/>
</dbReference>